<dbReference type="SUPFAM" id="SSF88659">
    <property type="entry name" value="Sigma3 and sigma4 domains of RNA polymerase sigma factors"/>
    <property type="match status" value="1"/>
</dbReference>
<comment type="similarity">
    <text evidence="1">Belongs to the sigma-70 factor family.</text>
</comment>
<reference evidence="7 8" key="1">
    <citation type="journal article" date="2014" name="Antonie Van Leeuwenhoek">
        <title>Hyphomonas beringensis sp. nov. and Hyphomonas chukchiensis sp. nov., isolated from surface seawater of the Bering Sea and Chukchi Sea.</title>
        <authorList>
            <person name="Li C."/>
            <person name="Lai Q."/>
            <person name="Li G."/>
            <person name="Dong C."/>
            <person name="Wang J."/>
            <person name="Liao Y."/>
            <person name="Shao Z."/>
        </authorList>
    </citation>
    <scope>NUCLEOTIDE SEQUENCE [LARGE SCALE GENOMIC DNA]</scope>
    <source>
        <strain evidence="7 8">MHS-2</strain>
    </source>
</reference>
<dbReference type="InterPro" id="IPR007630">
    <property type="entry name" value="RNA_pol_sigma70_r4"/>
</dbReference>
<accession>A0A059FP06</accession>
<dbReference type="InterPro" id="IPR007627">
    <property type="entry name" value="RNA_pol_sigma70_r2"/>
</dbReference>
<dbReference type="InterPro" id="IPR000943">
    <property type="entry name" value="RNA_pol_sigma70"/>
</dbReference>
<evidence type="ECO:0000313" key="7">
    <source>
        <dbReference type="EMBL" id="KCZ92193.1"/>
    </source>
</evidence>
<evidence type="ECO:0000256" key="1">
    <source>
        <dbReference type="ARBA" id="ARBA00007788"/>
    </source>
</evidence>
<dbReference type="InterPro" id="IPR014284">
    <property type="entry name" value="RNA_pol_sigma-70_dom"/>
</dbReference>
<dbReference type="AlphaFoldDB" id="A0A059FP06"/>
<keyword evidence="2" id="KW-0805">Transcription regulation</keyword>
<dbReference type="NCBIfam" id="NF005143">
    <property type="entry name" value="PRK06596.1"/>
    <property type="match status" value="1"/>
</dbReference>
<dbReference type="Gene3D" id="1.20.120.1810">
    <property type="match status" value="1"/>
</dbReference>
<sequence length="295" mass="33537">MASAYDFNGPADRRFVKAAMKTPMLEPDREFDLARRWREDKDESALHELTTAYMRLVVAMAARFRHYGLPMSDLISEGCVGLMQAAGRFEPAREVRFSTYASWWIRAAIQDYVLRNWSIVRTGTTAAQKSLFFNLRRLRAQIDDTGDGVMTRDNKAWIADHLGVPLRDVENMASRLSAADRSLNAPLSVDGDGEWQDLIVDTSAIPEDQVMARRDDTRRKQWIADALKALNERETHIIRQRRLCEETVTLERLGDELGISKERVRQIEHQALGKLRRALEQIVGDPAASGLIPNA</sequence>
<comment type="caution">
    <text evidence="7">The sequence shown here is derived from an EMBL/GenBank/DDBJ whole genome shotgun (WGS) entry which is preliminary data.</text>
</comment>
<dbReference type="PROSITE" id="PS00715">
    <property type="entry name" value="SIGMA70_1"/>
    <property type="match status" value="1"/>
</dbReference>
<dbReference type="PANTHER" id="PTHR30376:SF3">
    <property type="entry name" value="RNA POLYMERASE SIGMA FACTOR RPOH"/>
    <property type="match status" value="1"/>
</dbReference>
<keyword evidence="4" id="KW-0238">DNA-binding</keyword>
<dbReference type="OrthoDB" id="9809557at2"/>
<dbReference type="eggNOG" id="COG0568">
    <property type="taxonomic scope" value="Bacteria"/>
</dbReference>
<name>A0A059FP06_9PROT</name>
<dbReference type="NCBIfam" id="TIGR02937">
    <property type="entry name" value="sigma70-ECF"/>
    <property type="match status" value="1"/>
</dbReference>
<evidence type="ECO:0000256" key="4">
    <source>
        <dbReference type="ARBA" id="ARBA00023125"/>
    </source>
</evidence>
<dbReference type="PRINTS" id="PR00046">
    <property type="entry name" value="SIGMA70FCT"/>
</dbReference>
<dbReference type="GO" id="GO:0003677">
    <property type="term" value="F:DNA binding"/>
    <property type="evidence" value="ECO:0007669"/>
    <property type="project" value="UniProtKB-KW"/>
</dbReference>
<dbReference type="GO" id="GO:0006352">
    <property type="term" value="P:DNA-templated transcription initiation"/>
    <property type="evidence" value="ECO:0007669"/>
    <property type="project" value="InterPro"/>
</dbReference>
<evidence type="ECO:0000256" key="5">
    <source>
        <dbReference type="ARBA" id="ARBA00023163"/>
    </source>
</evidence>
<dbReference type="Pfam" id="PF04545">
    <property type="entry name" value="Sigma70_r4"/>
    <property type="match status" value="1"/>
</dbReference>
<dbReference type="InterPro" id="IPR050813">
    <property type="entry name" value="Sigma-70_Factor"/>
</dbReference>
<protein>
    <submittedName>
        <fullName evidence="7">Putative alternative sigma factor RpoH</fullName>
    </submittedName>
</protein>
<dbReference type="NCBIfam" id="NF005693">
    <property type="entry name" value="PRK07500.1"/>
    <property type="match status" value="1"/>
</dbReference>
<dbReference type="CDD" id="cd06171">
    <property type="entry name" value="Sigma70_r4"/>
    <property type="match status" value="1"/>
</dbReference>
<dbReference type="InterPro" id="IPR013325">
    <property type="entry name" value="RNA_pol_sigma_r2"/>
</dbReference>
<dbReference type="Proteomes" id="UP000025171">
    <property type="component" value="Unassembled WGS sequence"/>
</dbReference>
<keyword evidence="8" id="KW-1185">Reference proteome</keyword>
<dbReference type="Gene3D" id="1.20.140.160">
    <property type="match status" value="1"/>
</dbReference>
<dbReference type="GO" id="GO:0016987">
    <property type="term" value="F:sigma factor activity"/>
    <property type="evidence" value="ECO:0007669"/>
    <property type="project" value="UniProtKB-KW"/>
</dbReference>
<dbReference type="PATRIC" id="fig|1280950.3.peg.1836"/>
<dbReference type="STRING" id="1280950.HJO_09164"/>
<evidence type="ECO:0000256" key="2">
    <source>
        <dbReference type="ARBA" id="ARBA00023015"/>
    </source>
</evidence>
<dbReference type="Pfam" id="PF04542">
    <property type="entry name" value="Sigma70_r2"/>
    <property type="match status" value="1"/>
</dbReference>
<dbReference type="InterPro" id="IPR013324">
    <property type="entry name" value="RNA_pol_sigma_r3/r4-like"/>
</dbReference>
<dbReference type="RefSeq" id="WP_035616399.1">
    <property type="nucleotide sequence ID" value="NZ_ARYK01000004.1"/>
</dbReference>
<gene>
    <name evidence="7" type="ORF">HJO_09164</name>
</gene>
<dbReference type="PIRSF" id="PIRSF000770">
    <property type="entry name" value="RNA_pol_sigma-SigE/K"/>
    <property type="match status" value="1"/>
</dbReference>
<keyword evidence="3" id="KW-0731">Sigma factor</keyword>
<dbReference type="EMBL" id="ARYK01000004">
    <property type="protein sequence ID" value="KCZ92193.1"/>
    <property type="molecule type" value="Genomic_DNA"/>
</dbReference>
<evidence type="ECO:0000256" key="3">
    <source>
        <dbReference type="ARBA" id="ARBA00023082"/>
    </source>
</evidence>
<feature type="domain" description="RNA polymerase sigma-70" evidence="6">
    <location>
        <begin position="73"/>
        <end position="86"/>
    </location>
</feature>
<dbReference type="SUPFAM" id="SSF88946">
    <property type="entry name" value="Sigma2 domain of RNA polymerase sigma factors"/>
    <property type="match status" value="1"/>
</dbReference>
<organism evidence="7 8">
    <name type="scientific">Hyphomonas johnsonii MHS-2</name>
    <dbReference type="NCBI Taxonomy" id="1280950"/>
    <lineage>
        <taxon>Bacteria</taxon>
        <taxon>Pseudomonadati</taxon>
        <taxon>Pseudomonadota</taxon>
        <taxon>Alphaproteobacteria</taxon>
        <taxon>Hyphomonadales</taxon>
        <taxon>Hyphomonadaceae</taxon>
        <taxon>Hyphomonas</taxon>
    </lineage>
</organism>
<proteinExistence type="inferred from homology"/>
<evidence type="ECO:0000313" key="8">
    <source>
        <dbReference type="Proteomes" id="UP000025171"/>
    </source>
</evidence>
<keyword evidence="5" id="KW-0804">Transcription</keyword>
<dbReference type="PANTHER" id="PTHR30376">
    <property type="entry name" value="SIGMA FACTOR RPOH HEAT SHOCK RELATED"/>
    <property type="match status" value="1"/>
</dbReference>
<evidence type="ECO:0000259" key="6">
    <source>
        <dbReference type="PROSITE" id="PS00715"/>
    </source>
</evidence>